<comment type="subcellular location">
    <subcellularLocation>
        <location evidence="1">Nucleus</location>
    </subcellularLocation>
</comment>
<feature type="region of interest" description="Disordered" evidence="7">
    <location>
        <begin position="1"/>
        <end position="47"/>
    </location>
</feature>
<feature type="region of interest" description="Disordered" evidence="7">
    <location>
        <begin position="528"/>
        <end position="572"/>
    </location>
</feature>
<dbReference type="Pfam" id="PF16495">
    <property type="entry name" value="SWIRM-assoc_1"/>
    <property type="match status" value="1"/>
</dbReference>
<feature type="domain" description="Myb-like" evidence="8">
    <location>
        <begin position="319"/>
        <end position="388"/>
    </location>
</feature>
<evidence type="ECO:0000256" key="4">
    <source>
        <dbReference type="ARBA" id="ARBA00023163"/>
    </source>
</evidence>
<dbReference type="PROSITE" id="PS51293">
    <property type="entry name" value="SANT"/>
    <property type="match status" value="1"/>
</dbReference>
<dbReference type="SMART" id="SM00717">
    <property type="entry name" value="SANT"/>
    <property type="match status" value="1"/>
</dbReference>
<evidence type="ECO:0000313" key="11">
    <source>
        <dbReference type="EMBL" id="CAK7922349.1"/>
    </source>
</evidence>
<dbReference type="InterPro" id="IPR001005">
    <property type="entry name" value="SANT/Myb"/>
</dbReference>
<feature type="domain" description="SWIRM" evidence="9">
    <location>
        <begin position="67"/>
        <end position="169"/>
    </location>
</feature>
<evidence type="ECO:0000313" key="12">
    <source>
        <dbReference type="Proteomes" id="UP001497600"/>
    </source>
</evidence>
<keyword evidence="3" id="KW-0805">Transcription regulation</keyword>
<keyword evidence="5" id="KW-0539">Nucleus</keyword>
<dbReference type="PANTHER" id="PTHR15381:SF1">
    <property type="entry name" value="CHONDROITIN SULFATE PROTEOGLYCAN 5"/>
    <property type="match status" value="1"/>
</dbReference>
<feature type="domain" description="SANT" evidence="10">
    <location>
        <begin position="322"/>
        <end position="392"/>
    </location>
</feature>
<dbReference type="InterPro" id="IPR036388">
    <property type="entry name" value="WH-like_DNA-bd_sf"/>
</dbReference>
<sequence>MSTSAETTPAAEPQPVKNESSTVESGQQGGNVAPAETTEESSTNLESARTLFKERALTYLAEQQKHVIVPSYAAWFNLDAIHSIEKKSFPDFFPTKQDEHHSIYKTPEIYKNMRDFMVNSYRVNPLEYITVTAIRRNLAGDVTSIIRVHHFLEKWGLINYQIDPRTKSCTVGPQYTGHFQVTLDTPTGLVPFVPEGISDPKESTVNEPQETNTTTSAKQGTDSKATDDSSIPLNLEVRHNVYTKTNELTKKATVNTIQFFCNICGNDCTSTRYHNLKVKSYNSNPNSTANNASVLCVECYEQGLFPSNFYSSDFIQLKEETKSSNVWSEQEVLLLLEAIEVYATYDTSNNGTSNTAINTNGNGQWDKIAEYVGTKSKEECLVKFIQLPIEDRYLNKLAEPKKQSGISQSNSTLIQDIVKEIVNNKQTNGIATTATNKAEAASSEQQQIINQIIELTLEKVSTKLSHLDILEQNLLEAEKKLQQERKQLLFERWSHYEKINKYKESQPELASIFDDLLTPIKIQEVVKPQKEADEDSENNMQVDSTTSGINGLDSTTAPVSVSQPKSYQFWSG</sequence>
<name>A0ABP0ENI6_9ASCO</name>
<feature type="compositionally biased region" description="Polar residues" evidence="7">
    <location>
        <begin position="17"/>
        <end position="26"/>
    </location>
</feature>
<comment type="similarity">
    <text evidence="6">Belongs to the SMARCC family.</text>
</comment>
<dbReference type="Proteomes" id="UP001497600">
    <property type="component" value="Chromosome H"/>
</dbReference>
<evidence type="ECO:0000259" key="9">
    <source>
        <dbReference type="PROSITE" id="PS50934"/>
    </source>
</evidence>
<evidence type="ECO:0000259" key="10">
    <source>
        <dbReference type="PROSITE" id="PS51293"/>
    </source>
</evidence>
<dbReference type="Pfam" id="PF04433">
    <property type="entry name" value="SWIRM"/>
    <property type="match status" value="1"/>
</dbReference>
<dbReference type="InterPro" id="IPR032451">
    <property type="entry name" value="SMARCC_C"/>
</dbReference>
<evidence type="ECO:0000256" key="2">
    <source>
        <dbReference type="ARBA" id="ARBA00022853"/>
    </source>
</evidence>
<keyword evidence="12" id="KW-1185">Reference proteome</keyword>
<dbReference type="PANTHER" id="PTHR15381">
    <property type="entry name" value="CHONDROITIN SULFATE PROTEOGLYCAN 5 -RELATED"/>
    <property type="match status" value="1"/>
</dbReference>
<dbReference type="InterPro" id="IPR017884">
    <property type="entry name" value="SANT_dom"/>
</dbReference>
<proteinExistence type="inferred from homology"/>
<evidence type="ECO:0000259" key="8">
    <source>
        <dbReference type="PROSITE" id="PS50090"/>
    </source>
</evidence>
<feature type="compositionally biased region" description="Polar residues" evidence="7">
    <location>
        <begin position="205"/>
        <end position="229"/>
    </location>
</feature>
<dbReference type="InterPro" id="IPR041984">
    <property type="entry name" value="Rsc8/Ssr1/Ssr2_ZZ"/>
</dbReference>
<keyword evidence="2" id="KW-0156">Chromatin regulator</keyword>
<dbReference type="SUPFAM" id="SSF46689">
    <property type="entry name" value="Homeodomain-like"/>
    <property type="match status" value="2"/>
</dbReference>
<dbReference type="CDD" id="cd00167">
    <property type="entry name" value="SANT"/>
    <property type="match status" value="1"/>
</dbReference>
<feature type="region of interest" description="Disordered" evidence="7">
    <location>
        <begin position="196"/>
        <end position="229"/>
    </location>
</feature>
<dbReference type="Gene3D" id="1.10.10.60">
    <property type="entry name" value="Homeodomain-like"/>
    <property type="match status" value="1"/>
</dbReference>
<protein>
    <submittedName>
        <fullName evidence="11">Chromatin structure-remodeling complex protein Rsc8p</fullName>
    </submittedName>
</protein>
<dbReference type="PROSITE" id="PS50090">
    <property type="entry name" value="MYB_LIKE"/>
    <property type="match status" value="1"/>
</dbReference>
<evidence type="ECO:0000256" key="5">
    <source>
        <dbReference type="ARBA" id="ARBA00023242"/>
    </source>
</evidence>
<evidence type="ECO:0000256" key="7">
    <source>
        <dbReference type="SAM" id="MobiDB-lite"/>
    </source>
</evidence>
<reference evidence="11 12" key="1">
    <citation type="submission" date="2024-01" db="EMBL/GenBank/DDBJ databases">
        <authorList>
            <consortium name="Genoscope - CEA"/>
            <person name="William W."/>
        </authorList>
    </citation>
    <scope>NUCLEOTIDE SEQUENCE [LARGE SCALE GENOMIC DNA]</scope>
    <source>
        <strain evidence="11 12">29B2s-10</strain>
    </source>
</reference>
<evidence type="ECO:0000256" key="3">
    <source>
        <dbReference type="ARBA" id="ARBA00023015"/>
    </source>
</evidence>
<dbReference type="InterPro" id="IPR007526">
    <property type="entry name" value="SWIRM"/>
</dbReference>
<keyword evidence="4" id="KW-0804">Transcription</keyword>
<gene>
    <name evidence="11" type="primary">RSC8</name>
    <name evidence="11" type="ORF">CAAN4_H25664</name>
</gene>
<organism evidence="11 12">
    <name type="scientific">[Candida] anglica</name>
    <dbReference type="NCBI Taxonomy" id="148631"/>
    <lineage>
        <taxon>Eukaryota</taxon>
        <taxon>Fungi</taxon>
        <taxon>Dikarya</taxon>
        <taxon>Ascomycota</taxon>
        <taxon>Saccharomycotina</taxon>
        <taxon>Pichiomycetes</taxon>
        <taxon>Debaryomycetaceae</taxon>
        <taxon>Kurtzmaniella</taxon>
    </lineage>
</organism>
<feature type="compositionally biased region" description="Polar residues" evidence="7">
    <location>
        <begin position="538"/>
        <end position="572"/>
    </location>
</feature>
<dbReference type="Gene3D" id="1.10.10.10">
    <property type="entry name" value="Winged helix-like DNA-binding domain superfamily/Winged helix DNA-binding domain"/>
    <property type="match status" value="1"/>
</dbReference>
<evidence type="ECO:0000256" key="6">
    <source>
        <dbReference type="ARBA" id="ARBA00049655"/>
    </source>
</evidence>
<accession>A0ABP0ENI6</accession>
<dbReference type="CDD" id="cd02336">
    <property type="entry name" value="ZZ_RSC8"/>
    <property type="match status" value="1"/>
</dbReference>
<dbReference type="InterPro" id="IPR009057">
    <property type="entry name" value="Homeodomain-like_sf"/>
</dbReference>
<evidence type="ECO:0000256" key="1">
    <source>
        <dbReference type="ARBA" id="ARBA00004123"/>
    </source>
</evidence>
<dbReference type="PROSITE" id="PS50934">
    <property type="entry name" value="SWIRM"/>
    <property type="match status" value="1"/>
</dbReference>
<dbReference type="EMBL" id="OZ004260">
    <property type="protein sequence ID" value="CAK7922349.1"/>
    <property type="molecule type" value="Genomic_DNA"/>
</dbReference>